<evidence type="ECO:0000259" key="6">
    <source>
        <dbReference type="Pfam" id="PF00155"/>
    </source>
</evidence>
<dbReference type="EMBL" id="FOJY01000003">
    <property type="protein sequence ID" value="SFA83556.1"/>
    <property type="molecule type" value="Genomic_DNA"/>
</dbReference>
<name>A0A1I0W6K6_9FIRM</name>
<feature type="domain" description="Aminotransferase class I/classII large" evidence="6">
    <location>
        <begin position="60"/>
        <end position="387"/>
    </location>
</feature>
<dbReference type="GO" id="GO:0030170">
    <property type="term" value="F:pyridoxal phosphate binding"/>
    <property type="evidence" value="ECO:0007669"/>
    <property type="project" value="InterPro"/>
</dbReference>
<evidence type="ECO:0000256" key="2">
    <source>
        <dbReference type="ARBA" id="ARBA00012224"/>
    </source>
</evidence>
<keyword evidence="3" id="KW-0663">Pyridoxal phosphate</keyword>
<dbReference type="Pfam" id="PF00155">
    <property type="entry name" value="Aminotran_1_2"/>
    <property type="match status" value="1"/>
</dbReference>
<dbReference type="PANTHER" id="PTHR43525:SF1">
    <property type="entry name" value="PROTEIN MALY"/>
    <property type="match status" value="1"/>
</dbReference>
<keyword evidence="4 7" id="KW-0456">Lyase</keyword>
<protein>
    <recommendedName>
        <fullName evidence="2">cysteine-S-conjugate beta-lyase</fullName>
        <ecNumber evidence="2">4.4.1.13</ecNumber>
    </recommendedName>
</protein>
<dbReference type="RefSeq" id="WP_092870507.1">
    <property type="nucleotide sequence ID" value="NZ_FOJY01000003.1"/>
</dbReference>
<evidence type="ECO:0000256" key="5">
    <source>
        <dbReference type="ARBA" id="ARBA00037974"/>
    </source>
</evidence>
<proteinExistence type="inferred from homology"/>
<dbReference type="OrthoDB" id="9802872at2"/>
<dbReference type="Gene3D" id="3.40.640.10">
    <property type="entry name" value="Type I PLP-dependent aspartate aminotransferase-like (Major domain)"/>
    <property type="match status" value="1"/>
</dbReference>
<evidence type="ECO:0000313" key="8">
    <source>
        <dbReference type="Proteomes" id="UP000198838"/>
    </source>
</evidence>
<dbReference type="CDD" id="cd00609">
    <property type="entry name" value="AAT_like"/>
    <property type="match status" value="1"/>
</dbReference>
<reference evidence="7 8" key="1">
    <citation type="submission" date="2016-10" db="EMBL/GenBank/DDBJ databases">
        <authorList>
            <person name="de Groot N.N."/>
        </authorList>
    </citation>
    <scope>NUCLEOTIDE SEQUENCE [LARGE SCALE GENOMIC DNA]</scope>
    <source>
        <strain evidence="7 8">DSM 5522</strain>
    </source>
</reference>
<dbReference type="InterPro" id="IPR015424">
    <property type="entry name" value="PyrdxlP-dep_Trfase"/>
</dbReference>
<comment type="cofactor">
    <cofactor evidence="1">
        <name>pyridoxal 5'-phosphate</name>
        <dbReference type="ChEBI" id="CHEBI:597326"/>
    </cofactor>
</comment>
<dbReference type="Gene3D" id="3.90.1150.10">
    <property type="entry name" value="Aspartate Aminotransferase, domain 1"/>
    <property type="match status" value="1"/>
</dbReference>
<evidence type="ECO:0000256" key="1">
    <source>
        <dbReference type="ARBA" id="ARBA00001933"/>
    </source>
</evidence>
<evidence type="ECO:0000256" key="4">
    <source>
        <dbReference type="ARBA" id="ARBA00023239"/>
    </source>
</evidence>
<keyword evidence="8" id="KW-1185">Reference proteome</keyword>
<dbReference type="InterPro" id="IPR015421">
    <property type="entry name" value="PyrdxlP-dep_Trfase_major"/>
</dbReference>
<evidence type="ECO:0000313" key="7">
    <source>
        <dbReference type="EMBL" id="SFA83556.1"/>
    </source>
</evidence>
<gene>
    <name evidence="7" type="ORF">SAMN05216249_10373</name>
</gene>
<dbReference type="SUPFAM" id="SSF53383">
    <property type="entry name" value="PLP-dependent transferases"/>
    <property type="match status" value="1"/>
</dbReference>
<dbReference type="Proteomes" id="UP000198838">
    <property type="component" value="Unassembled WGS sequence"/>
</dbReference>
<dbReference type="GO" id="GO:0047804">
    <property type="term" value="F:cysteine-S-conjugate beta-lyase activity"/>
    <property type="evidence" value="ECO:0007669"/>
    <property type="project" value="UniProtKB-EC"/>
</dbReference>
<dbReference type="AlphaFoldDB" id="A0A1I0W6K6"/>
<dbReference type="InterPro" id="IPR004839">
    <property type="entry name" value="Aminotransferase_I/II_large"/>
</dbReference>
<dbReference type="NCBIfam" id="TIGR04350">
    <property type="entry name" value="C_S_lyase_PatB"/>
    <property type="match status" value="1"/>
</dbReference>
<dbReference type="InterPro" id="IPR015422">
    <property type="entry name" value="PyrdxlP-dep_Trfase_small"/>
</dbReference>
<evidence type="ECO:0000256" key="3">
    <source>
        <dbReference type="ARBA" id="ARBA00022898"/>
    </source>
</evidence>
<accession>A0A1I0W6K6</accession>
<dbReference type="PANTHER" id="PTHR43525">
    <property type="entry name" value="PROTEIN MALY"/>
    <property type="match status" value="1"/>
</dbReference>
<dbReference type="EC" id="4.4.1.13" evidence="2"/>
<dbReference type="InterPro" id="IPR027619">
    <property type="entry name" value="C-S_lyase_PatB-like"/>
</dbReference>
<dbReference type="STRING" id="1120918.SAMN05216249_10373"/>
<dbReference type="InterPro" id="IPR051798">
    <property type="entry name" value="Class-II_PLP-Dep_Aminotrans"/>
</dbReference>
<comment type="similarity">
    <text evidence="5">Belongs to the class-II pyridoxal-phosphate-dependent aminotransferase family. MalY/PatB cystathionine beta-lyase subfamily.</text>
</comment>
<organism evidence="7 8">
    <name type="scientific">Acetitomaculum ruminis DSM 5522</name>
    <dbReference type="NCBI Taxonomy" id="1120918"/>
    <lineage>
        <taxon>Bacteria</taxon>
        <taxon>Bacillati</taxon>
        <taxon>Bacillota</taxon>
        <taxon>Clostridia</taxon>
        <taxon>Lachnospirales</taxon>
        <taxon>Lachnospiraceae</taxon>
        <taxon>Acetitomaculum</taxon>
    </lineage>
</organism>
<sequence>MSEKNLDFDTVIDRKNTRSIKFDSAIKHGLPEDVLPLWVADMDFRTSSYIEEALAKRALVGIYGYSDIDEAYFDAVKGWMKKYHNWDVKKGWLLKTPGVVCAIAMAIKAYTNKGDNVMLQLPVYYPFSEVIKDNGRNVISSDLVLKDDGKYVMDYEDIEEKIVKYNIKLFLLCNPHNPVGRVWSAEELEKLGDICVKHQVYVVSDEIHSDLIFKGHHTVFANIKKEFEDISITCTSPSKTFNLASLMLSNIFIPNRILRKAFADELKASSINQVSIFGIIACETAYTKGHEWYEALLSYIKKNIEFAKDYVNKNLKGVKVIELEGTYLLWLDFRDLNFSVGELENLIINEAKLWLDSGKMFGKPGEGFQRINLACPRKTLTEALTRLKKALDNY</sequence>